<dbReference type="EMBL" id="JAHWGI010001400">
    <property type="protein sequence ID" value="KAK3929376.1"/>
    <property type="molecule type" value="Genomic_DNA"/>
</dbReference>
<dbReference type="Pfam" id="PF21787">
    <property type="entry name" value="TNP-like_RNaseH_N"/>
    <property type="match status" value="1"/>
</dbReference>
<evidence type="ECO:0000313" key="3">
    <source>
        <dbReference type="Proteomes" id="UP001219518"/>
    </source>
</evidence>
<reference evidence="2" key="1">
    <citation type="submission" date="2021-07" db="EMBL/GenBank/DDBJ databases">
        <authorList>
            <person name="Catto M.A."/>
            <person name="Jacobson A."/>
            <person name="Kennedy G."/>
            <person name="Labadie P."/>
            <person name="Hunt B.G."/>
            <person name="Srinivasan R."/>
        </authorList>
    </citation>
    <scope>NUCLEOTIDE SEQUENCE</scope>
    <source>
        <strain evidence="2">PL_HMW_Pooled</strain>
        <tissue evidence="2">Head</tissue>
    </source>
</reference>
<proteinExistence type="predicted"/>
<evidence type="ECO:0000259" key="1">
    <source>
        <dbReference type="Pfam" id="PF21787"/>
    </source>
</evidence>
<name>A0AAE1LQZ8_9NEOP</name>
<organism evidence="2 3">
    <name type="scientific">Frankliniella fusca</name>
    <dbReference type="NCBI Taxonomy" id="407009"/>
    <lineage>
        <taxon>Eukaryota</taxon>
        <taxon>Metazoa</taxon>
        <taxon>Ecdysozoa</taxon>
        <taxon>Arthropoda</taxon>
        <taxon>Hexapoda</taxon>
        <taxon>Insecta</taxon>
        <taxon>Pterygota</taxon>
        <taxon>Neoptera</taxon>
        <taxon>Paraneoptera</taxon>
        <taxon>Thysanoptera</taxon>
        <taxon>Terebrantia</taxon>
        <taxon>Thripoidea</taxon>
        <taxon>Thripidae</taxon>
        <taxon>Frankliniella</taxon>
    </lineage>
</organism>
<gene>
    <name evidence="2" type="ORF">KUF71_018013</name>
</gene>
<accession>A0AAE1LQZ8</accession>
<dbReference type="InterPro" id="IPR048365">
    <property type="entry name" value="TNP-like_RNaseH_N"/>
</dbReference>
<evidence type="ECO:0000313" key="2">
    <source>
        <dbReference type="EMBL" id="KAK3929376.1"/>
    </source>
</evidence>
<reference evidence="2" key="2">
    <citation type="journal article" date="2023" name="BMC Genomics">
        <title>Pest status, molecular evolution, and epigenetic factors derived from the genome assembly of Frankliniella fusca, a thysanopteran phytovirus vector.</title>
        <authorList>
            <person name="Catto M.A."/>
            <person name="Labadie P.E."/>
            <person name="Jacobson A.L."/>
            <person name="Kennedy G.G."/>
            <person name="Srinivasan R."/>
            <person name="Hunt B.G."/>
        </authorList>
    </citation>
    <scope>NUCLEOTIDE SEQUENCE</scope>
    <source>
        <strain evidence="2">PL_HMW_Pooled</strain>
    </source>
</reference>
<dbReference type="Proteomes" id="UP001219518">
    <property type="component" value="Unassembled WGS sequence"/>
</dbReference>
<feature type="domain" description="Transposable element P transposase-like RNase H" evidence="1">
    <location>
        <begin position="21"/>
        <end position="130"/>
    </location>
</feature>
<protein>
    <submittedName>
        <fullName evidence="2">Transposable element P transposase</fullName>
    </submittedName>
</protein>
<comment type="caution">
    <text evidence="2">The sequence shown here is derived from an EMBL/GenBank/DDBJ whole genome shotgun (WGS) entry which is preliminary data.</text>
</comment>
<dbReference type="AlphaFoldDB" id="A0AAE1LQZ8"/>
<keyword evidence="3" id="KW-1185">Reference proteome</keyword>
<sequence>MKKLHPMYGYQDSLFEVLSSTIVIDEMKITEGVEFDKALLHHWGLVNLGKHPPESLKGEVADHALVVMFQPFKGKWHQSLGCFLSKGNVKGDILAKILLEGITLSEDAVLKVDAIICDGATWNRKMWQEFNISEESSSCTHPCEEGRRLWFLSDWSHLLKCMRNALCPLPPKSKKAGKKTAPENNMDENEDDIMNSLIDEVHEHTNQTQKSYINKEMNEILSAATGINDTSFQTPDGTVKRRHWVALWHEEEKLEKKTSA</sequence>